<reference evidence="2 3" key="1">
    <citation type="submission" date="2020-08" db="EMBL/GenBank/DDBJ databases">
        <title>Genomic Encyclopedia of Type Strains, Phase IV (KMG-IV): sequencing the most valuable type-strain genomes for metagenomic binning, comparative biology and taxonomic classification.</title>
        <authorList>
            <person name="Goeker M."/>
        </authorList>
    </citation>
    <scope>NUCLEOTIDE SEQUENCE [LARGE SCALE GENOMIC DNA]</scope>
    <source>
        <strain evidence="2 3">DSM 22368</strain>
    </source>
</reference>
<accession>A0A7X0JUM0</accession>
<keyword evidence="3" id="KW-1185">Reference proteome</keyword>
<protein>
    <submittedName>
        <fullName evidence="2">Putative membrane protein SirB2</fullName>
    </submittedName>
</protein>
<dbReference type="EMBL" id="JACHHT010000002">
    <property type="protein sequence ID" value="MBB6522472.1"/>
    <property type="molecule type" value="Genomic_DNA"/>
</dbReference>
<feature type="transmembrane region" description="Helical" evidence="1">
    <location>
        <begin position="73"/>
        <end position="92"/>
    </location>
</feature>
<evidence type="ECO:0000256" key="1">
    <source>
        <dbReference type="SAM" id="Phobius"/>
    </source>
</evidence>
<dbReference type="Pfam" id="PF04247">
    <property type="entry name" value="SirB"/>
    <property type="match status" value="1"/>
</dbReference>
<feature type="transmembrane region" description="Helical" evidence="1">
    <location>
        <begin position="49"/>
        <end position="67"/>
    </location>
</feature>
<organism evidence="2 3">
    <name type="scientific">Pseudoteredinibacter isoporae</name>
    <dbReference type="NCBI Taxonomy" id="570281"/>
    <lineage>
        <taxon>Bacteria</taxon>
        <taxon>Pseudomonadati</taxon>
        <taxon>Pseudomonadota</taxon>
        <taxon>Gammaproteobacteria</taxon>
        <taxon>Cellvibrionales</taxon>
        <taxon>Cellvibrionaceae</taxon>
        <taxon>Pseudoteredinibacter</taxon>
    </lineage>
</organism>
<evidence type="ECO:0000313" key="3">
    <source>
        <dbReference type="Proteomes" id="UP000528457"/>
    </source>
</evidence>
<gene>
    <name evidence="2" type="ORF">HNR48_002757</name>
</gene>
<keyword evidence="1" id="KW-1133">Transmembrane helix</keyword>
<keyword evidence="1" id="KW-0812">Transmembrane</keyword>
<dbReference type="GO" id="GO:0005886">
    <property type="term" value="C:plasma membrane"/>
    <property type="evidence" value="ECO:0007669"/>
    <property type="project" value="TreeGrafter"/>
</dbReference>
<sequence>MSSMYPALKHLHMTLALISICGFMLRAFWSLRGSDMLQKRWVKISPHIVDTFLLLSAIGLVIVLQLSPHNQPWLLSKVFMLFLYIGFGVVALKHHFPVFLRAIAATCAILIFFLIANTAFSKLSPLQAAGFF</sequence>
<dbReference type="AlphaFoldDB" id="A0A7X0JUM0"/>
<feature type="transmembrane region" description="Helical" evidence="1">
    <location>
        <begin position="99"/>
        <end position="120"/>
    </location>
</feature>
<keyword evidence="1" id="KW-0472">Membrane</keyword>
<dbReference type="InParanoid" id="A0A7X0JUM0"/>
<dbReference type="FunCoup" id="A0A7X0JUM0">
    <property type="interactions" value="36"/>
</dbReference>
<evidence type="ECO:0000313" key="2">
    <source>
        <dbReference type="EMBL" id="MBB6522472.1"/>
    </source>
</evidence>
<dbReference type="PANTHER" id="PTHR39594">
    <property type="entry name" value="PROTEIN YCHQ"/>
    <property type="match status" value="1"/>
</dbReference>
<dbReference type="Proteomes" id="UP000528457">
    <property type="component" value="Unassembled WGS sequence"/>
</dbReference>
<feature type="transmembrane region" description="Helical" evidence="1">
    <location>
        <begin position="12"/>
        <end position="29"/>
    </location>
</feature>
<dbReference type="InterPro" id="IPR007360">
    <property type="entry name" value="SirB"/>
</dbReference>
<proteinExistence type="predicted"/>
<dbReference type="PANTHER" id="PTHR39594:SF1">
    <property type="entry name" value="PROTEIN YCHQ"/>
    <property type="match status" value="1"/>
</dbReference>
<dbReference type="PIRSF" id="PIRSF005610">
    <property type="entry name" value="SirB"/>
    <property type="match status" value="1"/>
</dbReference>
<name>A0A7X0JUM0_9GAMM</name>
<comment type="caution">
    <text evidence="2">The sequence shown here is derived from an EMBL/GenBank/DDBJ whole genome shotgun (WGS) entry which is preliminary data.</text>
</comment>